<proteinExistence type="predicted"/>
<feature type="domain" description="DUF4180" evidence="1">
    <location>
        <begin position="19"/>
        <end position="112"/>
    </location>
</feature>
<dbReference type="AlphaFoldDB" id="A0A221SWA2"/>
<dbReference type="STRING" id="317577.GCA_000419625_02340"/>
<organism evidence="2 3">
    <name type="scientific">Deinococcus ficus</name>
    <dbReference type="NCBI Taxonomy" id="317577"/>
    <lineage>
        <taxon>Bacteria</taxon>
        <taxon>Thermotogati</taxon>
        <taxon>Deinococcota</taxon>
        <taxon>Deinococci</taxon>
        <taxon>Deinococcales</taxon>
        <taxon>Deinococcaceae</taxon>
        <taxon>Deinococcus</taxon>
    </lineage>
</organism>
<dbReference type="RefSeq" id="WP_043776678.1">
    <property type="nucleotide sequence ID" value="NZ_CP021081.1"/>
</dbReference>
<accession>A0A221SWA2</accession>
<evidence type="ECO:0000313" key="2">
    <source>
        <dbReference type="EMBL" id="ASN80927.1"/>
    </source>
</evidence>
<dbReference type="InterPro" id="IPR025438">
    <property type="entry name" value="DUF4180"/>
</dbReference>
<dbReference type="EMBL" id="CP021081">
    <property type="protein sequence ID" value="ASN80927.1"/>
    <property type="molecule type" value="Genomic_DNA"/>
</dbReference>
<name>A0A221SWA2_9DEIO</name>
<dbReference type="Proteomes" id="UP000259030">
    <property type="component" value="Chromosome"/>
</dbReference>
<evidence type="ECO:0000259" key="1">
    <source>
        <dbReference type="Pfam" id="PF13788"/>
    </source>
</evidence>
<reference evidence="2 3" key="1">
    <citation type="submission" date="2017-05" db="EMBL/GenBank/DDBJ databases">
        <title>The complete genome sequence of Deinococcus ficus isolated from the rhizosphere of the Ficus religiosa L. in Taiwan.</title>
        <authorList>
            <person name="Wu K.-M."/>
            <person name="Liao T.-L."/>
            <person name="Liu Y.-M."/>
            <person name="Young C.-C."/>
            <person name="Tsai S.-F."/>
        </authorList>
    </citation>
    <scope>NUCLEOTIDE SEQUENCE [LARGE SCALE GENOMIC DNA]</scope>
    <source>
        <strain evidence="2 3">CC-FR2-10</strain>
    </source>
</reference>
<protein>
    <recommendedName>
        <fullName evidence="1">DUF4180 domain-containing protein</fullName>
    </recommendedName>
</protein>
<sequence>MTSDPASPILRSARDLGLQLRAAGDIRDLIGAAYGLDALLLHEADLSPTFLDLRTGLLGELFQTLVNHRLPTALVVPVPAAHGGRFTELAREHARHPHVRILPDEADARAWLASAR</sequence>
<gene>
    <name evidence="2" type="ORF">DFI_07880</name>
</gene>
<dbReference type="KEGG" id="dfc:DFI_07880"/>
<evidence type="ECO:0000313" key="3">
    <source>
        <dbReference type="Proteomes" id="UP000259030"/>
    </source>
</evidence>
<keyword evidence="3" id="KW-1185">Reference proteome</keyword>
<dbReference type="Pfam" id="PF13788">
    <property type="entry name" value="DUF4180"/>
    <property type="match status" value="1"/>
</dbReference>